<evidence type="ECO:0000313" key="4">
    <source>
        <dbReference type="Proteomes" id="UP000838686"/>
    </source>
</evidence>
<reference evidence="3" key="1">
    <citation type="submission" date="2022-01" db="EMBL/GenBank/DDBJ databases">
        <authorList>
            <person name="Criscuolo A."/>
        </authorList>
    </citation>
    <scope>NUCLEOTIDE SEQUENCE</scope>
    <source>
        <strain evidence="3">CIP111893</strain>
    </source>
</reference>
<proteinExistence type="predicted"/>
<feature type="domain" description="SWIM-type" evidence="2">
    <location>
        <begin position="48"/>
        <end position="86"/>
    </location>
</feature>
<name>A0ABM9CKG4_9BACL</name>
<evidence type="ECO:0000256" key="1">
    <source>
        <dbReference type="PROSITE-ProRule" id="PRU00325"/>
    </source>
</evidence>
<evidence type="ECO:0000313" key="3">
    <source>
        <dbReference type="EMBL" id="CAH1215892.1"/>
    </source>
</evidence>
<accession>A0ABM9CKG4</accession>
<dbReference type="Proteomes" id="UP000838686">
    <property type="component" value="Unassembled WGS sequence"/>
</dbReference>
<organism evidence="3 4">
    <name type="scientific">Paenibacillus plantiphilus</name>
    <dbReference type="NCBI Taxonomy" id="2905650"/>
    <lineage>
        <taxon>Bacteria</taxon>
        <taxon>Bacillati</taxon>
        <taxon>Bacillota</taxon>
        <taxon>Bacilli</taxon>
        <taxon>Bacillales</taxon>
        <taxon>Paenibacillaceae</taxon>
        <taxon>Paenibacillus</taxon>
    </lineage>
</organism>
<dbReference type="InterPro" id="IPR007527">
    <property type="entry name" value="Znf_SWIM"/>
</dbReference>
<sequence>MKLKQLERFIDPIILERAEEYRKNGHILSIEETSPTVYYAQVQGSELYNVSIEFSKSDNVSFTDCECLYEDTPICKHIAAVLLEIREPTSNEVKAAPKTPKSKSAKLTDHLFKLGKDELIALLIHLSKEIEGVEQELSLKFVDADHNEGLRQYKKIIRDSIKKHSDRHGFVTYRNVFYAISGAEKIMEKAEEASEKGSHLRTVEICFCIMHEMGELMQTCDDSDGYVGAMIQDCLRLIHHTGSQLERIVAKDRSVIFQLLLKEALHPSLEGWNEWQLSLLESAIYLITSAAERKMWDQLLESMEKGDSSYSQYFSEQAAGLRYNVIQKLDGEALALNFLHDNLHIEAFRQWAIEAAMKSERFDQALQLAEQGEHQDAAKPGLVVKWKKLRYEIYELTGQVGLQIKLAEEFVIEGEYSYYARLKGLYGKDDWAAAYERILDRLDTTRRKNWNADYLYTRVLVEEKETKRLLDYVQKQESTVVEYYPHLVGEHAEEVFVIFHQFIMNQTARSSNRKEYQKVCEVIRHLIKAGGEAHAKEIIEQLGLAYPNRRALIDELQKIKLP</sequence>
<keyword evidence="4" id="KW-1185">Reference proteome</keyword>
<dbReference type="PROSITE" id="PS50966">
    <property type="entry name" value="ZF_SWIM"/>
    <property type="match status" value="1"/>
</dbReference>
<gene>
    <name evidence="3" type="ORF">PAECIP111893_04050</name>
</gene>
<keyword evidence="1" id="KW-0862">Zinc</keyword>
<dbReference type="EMBL" id="CAKMMF010000025">
    <property type="protein sequence ID" value="CAH1215892.1"/>
    <property type="molecule type" value="Genomic_DNA"/>
</dbReference>
<keyword evidence="1" id="KW-0863">Zinc-finger</keyword>
<keyword evidence="1" id="KW-0479">Metal-binding</keyword>
<comment type="caution">
    <text evidence="3">The sequence shown here is derived from an EMBL/GenBank/DDBJ whole genome shotgun (WGS) entry which is preliminary data.</text>
</comment>
<evidence type="ECO:0000259" key="2">
    <source>
        <dbReference type="PROSITE" id="PS50966"/>
    </source>
</evidence>
<protein>
    <recommendedName>
        <fullName evidence="2">SWIM-type domain-containing protein</fullName>
    </recommendedName>
</protein>